<dbReference type="EMBL" id="JBHUIM010000001">
    <property type="protein sequence ID" value="MFD2246932.1"/>
    <property type="molecule type" value="Genomic_DNA"/>
</dbReference>
<gene>
    <name evidence="2" type="ORF">ACFSKP_11745</name>
</gene>
<accession>A0ABW5CX56</accession>
<protein>
    <submittedName>
        <fullName evidence="2">Uncharacterized protein</fullName>
    </submittedName>
</protein>
<proteinExistence type="predicted"/>
<comment type="caution">
    <text evidence="2">The sequence shown here is derived from an EMBL/GenBank/DDBJ whole genome shotgun (WGS) entry which is preliminary data.</text>
</comment>
<dbReference type="Proteomes" id="UP001597374">
    <property type="component" value="Unassembled WGS sequence"/>
</dbReference>
<feature type="chain" id="PRO_5046676317" evidence="1">
    <location>
        <begin position="28"/>
        <end position="184"/>
    </location>
</feature>
<reference evidence="3" key="1">
    <citation type="journal article" date="2019" name="Int. J. Syst. Evol. Microbiol.">
        <title>The Global Catalogue of Microorganisms (GCM) 10K type strain sequencing project: providing services to taxonomists for standard genome sequencing and annotation.</title>
        <authorList>
            <consortium name="The Broad Institute Genomics Platform"/>
            <consortium name="The Broad Institute Genome Sequencing Center for Infectious Disease"/>
            <person name="Wu L."/>
            <person name="Ma J."/>
        </authorList>
    </citation>
    <scope>NUCLEOTIDE SEQUENCE [LARGE SCALE GENOMIC DNA]</scope>
    <source>
        <strain evidence="3">CGMCC 4.1782</strain>
    </source>
</reference>
<keyword evidence="1" id="KW-0732">Signal</keyword>
<feature type="signal peptide" evidence="1">
    <location>
        <begin position="1"/>
        <end position="27"/>
    </location>
</feature>
<name>A0ABW5CX56_9BACT</name>
<evidence type="ECO:0000256" key="1">
    <source>
        <dbReference type="SAM" id="SignalP"/>
    </source>
</evidence>
<evidence type="ECO:0000313" key="2">
    <source>
        <dbReference type="EMBL" id="MFD2246932.1"/>
    </source>
</evidence>
<dbReference type="RefSeq" id="WP_250428707.1">
    <property type="nucleotide sequence ID" value="NZ_JALPRR010000001.1"/>
</dbReference>
<organism evidence="2 3">
    <name type="scientific">Pontibacter ruber</name>
    <dbReference type="NCBI Taxonomy" id="1343895"/>
    <lineage>
        <taxon>Bacteria</taxon>
        <taxon>Pseudomonadati</taxon>
        <taxon>Bacteroidota</taxon>
        <taxon>Cytophagia</taxon>
        <taxon>Cytophagales</taxon>
        <taxon>Hymenobacteraceae</taxon>
        <taxon>Pontibacter</taxon>
    </lineage>
</organism>
<evidence type="ECO:0000313" key="3">
    <source>
        <dbReference type="Proteomes" id="UP001597374"/>
    </source>
</evidence>
<keyword evidence="3" id="KW-1185">Reference proteome</keyword>
<sequence>MKMNFTKTLFACASILCLLSCSSSLIATNGKKWNGTEVLQKITDETVFYVDYEKVGHKSALNTIDPSDIASITMYEKSDKKVPKAIKDDIDNGVVLLITKKYAISNYRPKLANISKEYHDRTVTEPNDRDNLMYVINDEILKPNVEGKLMNLKFSKVKSIVVLSADEAQKIYGSGANNGAVIIK</sequence>